<dbReference type="Gene3D" id="3.40.50.1820">
    <property type="entry name" value="alpha/beta hydrolase"/>
    <property type="match status" value="1"/>
</dbReference>
<feature type="region of interest" description="Disordered" evidence="3">
    <location>
        <begin position="26"/>
        <end position="66"/>
    </location>
</feature>
<dbReference type="PROSITE" id="PS51257">
    <property type="entry name" value="PROKAR_LIPOPROTEIN"/>
    <property type="match status" value="1"/>
</dbReference>
<dbReference type="STRING" id="1005944.SAMN05192576_3037"/>
<evidence type="ECO:0000256" key="3">
    <source>
        <dbReference type="SAM" id="MobiDB-lite"/>
    </source>
</evidence>
<dbReference type="Proteomes" id="UP000199004">
    <property type="component" value="Unassembled WGS sequence"/>
</dbReference>
<dbReference type="AlphaFoldDB" id="A0A1H0FHI7"/>
<dbReference type="InterPro" id="IPR029058">
    <property type="entry name" value="AB_hydrolase_fold"/>
</dbReference>
<dbReference type="InterPro" id="IPR001375">
    <property type="entry name" value="Peptidase_S9_cat"/>
</dbReference>
<evidence type="ECO:0000259" key="5">
    <source>
        <dbReference type="Pfam" id="PF00326"/>
    </source>
</evidence>
<dbReference type="OrthoDB" id="63034at2"/>
<name>A0A1H0FHI7_9ACTN</name>
<comment type="similarity">
    <text evidence="1">Belongs to the AB hydrolase superfamily.</text>
</comment>
<sequence length="353" mass="38811">MSRAPAWLGLPLALLLVVTLAACSDERDPGREPGSLPVLSPSAPVSAPSSAPTPAPPDPTGSLPPVTHRRSLAALMREDWRASRIRYGDVIEQTDTYTRFEVTYRSGPVTVSGVLLRPRGRGPFPGIVLNHGYIDPAIYVTGQGLAREQVWLAEAGFAVLHTDYRGHAGSDPAGDLERETRLGYTRDAVNAVLALEREPYVDAGRMAMLGRSMGGGVTLNALVVHPGLVEAAVTYASVSSSYLDNLRHFTVPNRPEAVQAMYAEFGTPREEPGFYRGLSSRTYFDRIDVPVLMHHGTDDESCPFPWARETERLLLRAGVDARLDVYPGERHSFVPQWQESIERTVRFLRRRLG</sequence>
<dbReference type="RefSeq" id="WP_091025653.1">
    <property type="nucleotide sequence ID" value="NZ_BKAE01000018.1"/>
</dbReference>
<keyword evidence="7" id="KW-1185">Reference proteome</keyword>
<feature type="signal peptide" evidence="4">
    <location>
        <begin position="1"/>
        <end position="21"/>
    </location>
</feature>
<evidence type="ECO:0000313" key="6">
    <source>
        <dbReference type="EMBL" id="SDN94054.1"/>
    </source>
</evidence>
<dbReference type="PANTHER" id="PTHR22946:SF9">
    <property type="entry name" value="POLYKETIDE TRANSFERASE AF380"/>
    <property type="match status" value="1"/>
</dbReference>
<reference evidence="6 7" key="1">
    <citation type="submission" date="2016-10" db="EMBL/GenBank/DDBJ databases">
        <authorList>
            <person name="de Groot N.N."/>
        </authorList>
    </citation>
    <scope>NUCLEOTIDE SEQUENCE [LARGE SCALE GENOMIC DNA]</scope>
    <source>
        <strain evidence="6 7">CGMCC 1.11147</strain>
    </source>
</reference>
<evidence type="ECO:0000313" key="7">
    <source>
        <dbReference type="Proteomes" id="UP000199004"/>
    </source>
</evidence>
<dbReference type="SUPFAM" id="SSF53474">
    <property type="entry name" value="alpha/beta-Hydrolases"/>
    <property type="match status" value="1"/>
</dbReference>
<evidence type="ECO:0000256" key="1">
    <source>
        <dbReference type="ARBA" id="ARBA00008645"/>
    </source>
</evidence>
<dbReference type="PANTHER" id="PTHR22946">
    <property type="entry name" value="DIENELACTONE HYDROLASE DOMAIN-CONTAINING PROTEIN-RELATED"/>
    <property type="match status" value="1"/>
</dbReference>
<proteinExistence type="inferred from homology"/>
<protein>
    <submittedName>
        <fullName evidence="6">Prolyl oligopeptidase family protein</fullName>
    </submittedName>
</protein>
<dbReference type="EMBL" id="FNIC01000005">
    <property type="protein sequence ID" value="SDN94054.1"/>
    <property type="molecule type" value="Genomic_DNA"/>
</dbReference>
<dbReference type="Pfam" id="PF00326">
    <property type="entry name" value="Peptidase_S9"/>
    <property type="match status" value="1"/>
</dbReference>
<feature type="domain" description="Peptidase S9 prolyl oligopeptidase catalytic" evidence="5">
    <location>
        <begin position="148"/>
        <end position="351"/>
    </location>
</feature>
<keyword evidence="4" id="KW-0732">Signal</keyword>
<organism evidence="6 7">
    <name type="scientific">Nocardioides szechwanensis</name>
    <dbReference type="NCBI Taxonomy" id="1005944"/>
    <lineage>
        <taxon>Bacteria</taxon>
        <taxon>Bacillati</taxon>
        <taxon>Actinomycetota</taxon>
        <taxon>Actinomycetes</taxon>
        <taxon>Propionibacteriales</taxon>
        <taxon>Nocardioidaceae</taxon>
        <taxon>Nocardioides</taxon>
    </lineage>
</organism>
<evidence type="ECO:0000256" key="4">
    <source>
        <dbReference type="SAM" id="SignalP"/>
    </source>
</evidence>
<dbReference type="InterPro" id="IPR050261">
    <property type="entry name" value="FrsA_esterase"/>
</dbReference>
<dbReference type="GO" id="GO:0006508">
    <property type="term" value="P:proteolysis"/>
    <property type="evidence" value="ECO:0007669"/>
    <property type="project" value="InterPro"/>
</dbReference>
<feature type="chain" id="PRO_5039208377" evidence="4">
    <location>
        <begin position="22"/>
        <end position="353"/>
    </location>
</feature>
<dbReference type="GO" id="GO:0008236">
    <property type="term" value="F:serine-type peptidase activity"/>
    <property type="evidence" value="ECO:0007669"/>
    <property type="project" value="InterPro"/>
</dbReference>
<feature type="compositionally biased region" description="Low complexity" evidence="3">
    <location>
        <begin position="33"/>
        <end position="50"/>
    </location>
</feature>
<keyword evidence="2" id="KW-0378">Hydrolase</keyword>
<gene>
    <name evidence="6" type="ORF">SAMN05192576_3037</name>
</gene>
<dbReference type="GO" id="GO:0052689">
    <property type="term" value="F:carboxylic ester hydrolase activity"/>
    <property type="evidence" value="ECO:0007669"/>
    <property type="project" value="UniProtKB-ARBA"/>
</dbReference>
<accession>A0A1H0FHI7</accession>
<evidence type="ECO:0000256" key="2">
    <source>
        <dbReference type="ARBA" id="ARBA00022801"/>
    </source>
</evidence>